<protein>
    <submittedName>
        <fullName evidence="1">Uncharacterized protein</fullName>
    </submittedName>
</protein>
<name>A0A2L2X9D9_9FIRM</name>
<dbReference type="Proteomes" id="UP000239549">
    <property type="component" value="Unassembled WGS sequence"/>
</dbReference>
<evidence type="ECO:0000313" key="2">
    <source>
        <dbReference type="Proteomes" id="UP000239549"/>
    </source>
</evidence>
<comment type="caution">
    <text evidence="1">The sequence shown here is derived from an EMBL/GenBank/DDBJ whole genome shotgun (WGS) entry which is preliminary data.</text>
</comment>
<dbReference type="EMBL" id="BFAV01000060">
    <property type="protein sequence ID" value="GBF32867.1"/>
    <property type="molecule type" value="Genomic_DNA"/>
</dbReference>
<organism evidence="1 2">
    <name type="scientific">Desulfocucumis palustris</name>
    <dbReference type="NCBI Taxonomy" id="1898651"/>
    <lineage>
        <taxon>Bacteria</taxon>
        <taxon>Bacillati</taxon>
        <taxon>Bacillota</taxon>
        <taxon>Clostridia</taxon>
        <taxon>Eubacteriales</taxon>
        <taxon>Desulfocucumaceae</taxon>
        <taxon>Desulfocucumis</taxon>
    </lineage>
</organism>
<reference evidence="2" key="1">
    <citation type="submission" date="2018-02" db="EMBL/GenBank/DDBJ databases">
        <title>Genome sequence of Desulfocucumis palustris strain NAW-5.</title>
        <authorList>
            <person name="Watanabe M."/>
            <person name="Kojima H."/>
            <person name="Fukui M."/>
        </authorList>
    </citation>
    <scope>NUCLEOTIDE SEQUENCE [LARGE SCALE GENOMIC DNA]</scope>
    <source>
        <strain evidence="2">NAW-5</strain>
    </source>
</reference>
<sequence>MQEWMAILPNFTNEQICLEKDSSEIYRNYKKILLWFDT</sequence>
<accession>A0A2L2X9D9</accession>
<proteinExistence type="predicted"/>
<keyword evidence="2" id="KW-1185">Reference proteome</keyword>
<evidence type="ECO:0000313" key="1">
    <source>
        <dbReference type="EMBL" id="GBF32867.1"/>
    </source>
</evidence>
<gene>
    <name evidence="1" type="ORF">DCCM_1063</name>
</gene>
<dbReference type="AlphaFoldDB" id="A0A2L2X9D9"/>